<sequence length="262" mass="30154">MNNSQDSNKNKFIPGTELLTLRELVRKNQNQRSIPIQNKTVSKAETQLMKWNPSVSVHNDVVLALEGHHPYQNLEKESEIDVEDISKNFIIQQWYNENYGFFFEDLPKEEPNNNNNNNNNNNKNTITGDNGSSFLLTPIEPLANTTPFGTLSSSRYDTDIEQNQVNNLKSNDNITTIGNKYKRQGFETINLNTFSISKSNSLYHLYYQQPVPLNYIGTIYDSQNGPNNTRRQFFDQQPGDIHCQEHNGIFHSCLVWSGCQQE</sequence>
<evidence type="ECO:0000313" key="2">
    <source>
        <dbReference type="EMBL" id="KAK5779427.1"/>
    </source>
</evidence>
<dbReference type="Proteomes" id="UP001306508">
    <property type="component" value="Unassembled WGS sequence"/>
</dbReference>
<feature type="region of interest" description="Disordered" evidence="1">
    <location>
        <begin position="107"/>
        <end position="131"/>
    </location>
</feature>
<gene>
    <name evidence="2" type="ORF">RI543_003318</name>
</gene>
<comment type="caution">
    <text evidence="2">The sequence shown here is derived from an EMBL/GenBank/DDBJ whole genome shotgun (WGS) entry which is preliminary data.</text>
</comment>
<protein>
    <submittedName>
        <fullName evidence="2">Uncharacterized protein</fullName>
    </submittedName>
</protein>
<reference evidence="3" key="1">
    <citation type="submission" date="2023-07" db="EMBL/GenBank/DDBJ databases">
        <title>A draft genome of Kazachstania heterogenica Y-27499.</title>
        <authorList>
            <person name="Donic C."/>
            <person name="Kralova J.S."/>
            <person name="Fidel L."/>
            <person name="Ben-Dor S."/>
            <person name="Jung S."/>
        </authorList>
    </citation>
    <scope>NUCLEOTIDE SEQUENCE [LARGE SCALE GENOMIC DNA]</scope>
    <source>
        <strain evidence="3">Y27499</strain>
    </source>
</reference>
<dbReference type="AlphaFoldDB" id="A0AAN7WN69"/>
<accession>A0AAN7WN69</accession>
<feature type="compositionally biased region" description="Low complexity" evidence="1">
    <location>
        <begin position="112"/>
        <end position="124"/>
    </location>
</feature>
<evidence type="ECO:0000313" key="3">
    <source>
        <dbReference type="Proteomes" id="UP001306508"/>
    </source>
</evidence>
<evidence type="ECO:0000256" key="1">
    <source>
        <dbReference type="SAM" id="MobiDB-lite"/>
    </source>
</evidence>
<name>A0AAN7WN69_9SACH</name>
<proteinExistence type="predicted"/>
<keyword evidence="3" id="KW-1185">Reference proteome</keyword>
<organism evidence="2 3">
    <name type="scientific">Arxiozyma heterogenica</name>
    <dbReference type="NCBI Taxonomy" id="278026"/>
    <lineage>
        <taxon>Eukaryota</taxon>
        <taxon>Fungi</taxon>
        <taxon>Dikarya</taxon>
        <taxon>Ascomycota</taxon>
        <taxon>Saccharomycotina</taxon>
        <taxon>Saccharomycetes</taxon>
        <taxon>Saccharomycetales</taxon>
        <taxon>Saccharomycetaceae</taxon>
        <taxon>Arxiozyma</taxon>
    </lineage>
</organism>
<dbReference type="EMBL" id="JAWIZZ010000047">
    <property type="protein sequence ID" value="KAK5779427.1"/>
    <property type="molecule type" value="Genomic_DNA"/>
</dbReference>